<evidence type="ECO:0000256" key="3">
    <source>
        <dbReference type="ARBA" id="ARBA00022692"/>
    </source>
</evidence>
<evidence type="ECO:0000256" key="4">
    <source>
        <dbReference type="ARBA" id="ARBA00022989"/>
    </source>
</evidence>
<reference evidence="8 9" key="1">
    <citation type="submission" date="2014-07" db="EMBL/GenBank/DDBJ databases">
        <authorList>
            <person name="Urmite Genomes Urmite Genomes"/>
        </authorList>
    </citation>
    <scope>NUCLEOTIDE SEQUENCE [LARGE SCALE GENOMIC DNA]</scope>
    <source>
        <strain evidence="8 9">13MG44_air</strain>
    </source>
</reference>
<feature type="transmembrane region" description="Helical" evidence="6">
    <location>
        <begin position="30"/>
        <end position="52"/>
    </location>
</feature>
<evidence type="ECO:0000256" key="6">
    <source>
        <dbReference type="SAM" id="Phobius"/>
    </source>
</evidence>
<dbReference type="PANTHER" id="PTHR36115">
    <property type="entry name" value="PROLINE-RICH ANTIGEN HOMOLOG-RELATED"/>
    <property type="match status" value="1"/>
</dbReference>
<gene>
    <name evidence="8" type="ORF">BN1048_01081</name>
</gene>
<evidence type="ECO:0000313" key="9">
    <source>
        <dbReference type="Proteomes" id="UP000044136"/>
    </source>
</evidence>
<dbReference type="InterPro" id="IPR010432">
    <property type="entry name" value="RDD"/>
</dbReference>
<protein>
    <submittedName>
        <fullName evidence="8">RDD family protein</fullName>
    </submittedName>
</protein>
<organism evidence="8 9">
    <name type="scientific">Jeotgalicoccus saudimassiliensis</name>
    <dbReference type="NCBI Taxonomy" id="1461582"/>
    <lineage>
        <taxon>Bacteria</taxon>
        <taxon>Bacillati</taxon>
        <taxon>Bacillota</taxon>
        <taxon>Bacilli</taxon>
        <taxon>Bacillales</taxon>
        <taxon>Staphylococcaceae</taxon>
        <taxon>Jeotgalicoccus</taxon>
    </lineage>
</organism>
<evidence type="ECO:0000256" key="1">
    <source>
        <dbReference type="ARBA" id="ARBA00004651"/>
    </source>
</evidence>
<dbReference type="RefSeq" id="WP_052108821.1">
    <property type="nucleotide sequence ID" value="NZ_CCSE01000001.1"/>
</dbReference>
<keyword evidence="5 6" id="KW-0472">Membrane</keyword>
<comment type="subcellular location">
    <subcellularLocation>
        <location evidence="1">Cell membrane</location>
        <topology evidence="1">Multi-pass membrane protein</topology>
    </subcellularLocation>
</comment>
<proteinExistence type="predicted"/>
<accession>A0A078M084</accession>
<evidence type="ECO:0000313" key="8">
    <source>
        <dbReference type="EMBL" id="CEA00783.1"/>
    </source>
</evidence>
<keyword evidence="2" id="KW-1003">Cell membrane</keyword>
<keyword evidence="9" id="KW-1185">Reference proteome</keyword>
<dbReference type="EMBL" id="CCSE01000001">
    <property type="protein sequence ID" value="CEA00783.1"/>
    <property type="molecule type" value="Genomic_DNA"/>
</dbReference>
<evidence type="ECO:0000256" key="2">
    <source>
        <dbReference type="ARBA" id="ARBA00022475"/>
    </source>
</evidence>
<dbReference type="OrthoDB" id="9793824at2"/>
<dbReference type="STRING" id="1461582.BN1048_01081"/>
<feature type="domain" description="RDD" evidence="7">
    <location>
        <begin position="24"/>
        <end position="152"/>
    </location>
</feature>
<sequence length="195" mass="22751">MEENNEIVRTDTDYIQQLDYMTHASFFPRFISYIIDIVVLWAVAQLTIIPVLTVLEVRDVYFGIEALSLENIAVTLLYFIYFTLMTFFFKQTLGKMILGISVVSSKEGMKLTFGQVFFRETVGRVISNALLYLPYLAVLFTDSKIGLHDYIGDTYAVNNKYRAYGDVIKHELHPHTERKLREKENFRQTSDRTFQ</sequence>
<dbReference type="AlphaFoldDB" id="A0A078M084"/>
<dbReference type="Proteomes" id="UP000044136">
    <property type="component" value="Unassembled WGS sequence"/>
</dbReference>
<keyword evidence="3 6" id="KW-0812">Transmembrane</keyword>
<dbReference type="GO" id="GO:0005886">
    <property type="term" value="C:plasma membrane"/>
    <property type="evidence" value="ECO:0007669"/>
    <property type="project" value="UniProtKB-SubCell"/>
</dbReference>
<evidence type="ECO:0000256" key="5">
    <source>
        <dbReference type="ARBA" id="ARBA00023136"/>
    </source>
</evidence>
<dbReference type="eggNOG" id="COG1714">
    <property type="taxonomic scope" value="Bacteria"/>
</dbReference>
<feature type="transmembrane region" description="Helical" evidence="6">
    <location>
        <begin position="72"/>
        <end position="89"/>
    </location>
</feature>
<evidence type="ECO:0000259" key="7">
    <source>
        <dbReference type="Pfam" id="PF06271"/>
    </source>
</evidence>
<name>A0A078M084_9STAP</name>
<dbReference type="PANTHER" id="PTHR36115:SF9">
    <property type="entry name" value="LMO1584 PROTEIN"/>
    <property type="match status" value="1"/>
</dbReference>
<keyword evidence="4 6" id="KW-1133">Transmembrane helix</keyword>
<dbReference type="HOGENOM" id="CLU_053152_2_2_9"/>
<dbReference type="InterPro" id="IPR051791">
    <property type="entry name" value="Pra-immunoreactive"/>
</dbReference>
<dbReference type="Pfam" id="PF06271">
    <property type="entry name" value="RDD"/>
    <property type="match status" value="1"/>
</dbReference>